<feature type="non-terminal residue" evidence="7">
    <location>
        <position position="1"/>
    </location>
</feature>
<evidence type="ECO:0000313" key="7">
    <source>
        <dbReference type="EMBL" id="GFY37242.1"/>
    </source>
</evidence>
<gene>
    <name evidence="7" type="primary">Slc17a5</name>
    <name evidence="7" type="ORF">TNIN_292481</name>
</gene>
<keyword evidence="2 5" id="KW-0812">Transmembrane</keyword>
<feature type="transmembrane region" description="Helical" evidence="5">
    <location>
        <begin position="21"/>
        <end position="45"/>
    </location>
</feature>
<evidence type="ECO:0000256" key="4">
    <source>
        <dbReference type="ARBA" id="ARBA00023136"/>
    </source>
</evidence>
<comment type="caution">
    <text evidence="7">The sequence shown here is derived from an EMBL/GenBank/DDBJ whole genome shotgun (WGS) entry which is preliminary data.</text>
</comment>
<dbReference type="SUPFAM" id="SSF103473">
    <property type="entry name" value="MFS general substrate transporter"/>
    <property type="match status" value="1"/>
</dbReference>
<dbReference type="InterPro" id="IPR036259">
    <property type="entry name" value="MFS_trans_sf"/>
</dbReference>
<evidence type="ECO:0000256" key="5">
    <source>
        <dbReference type="SAM" id="Phobius"/>
    </source>
</evidence>
<dbReference type="OrthoDB" id="6537807at2759"/>
<evidence type="ECO:0000256" key="3">
    <source>
        <dbReference type="ARBA" id="ARBA00022989"/>
    </source>
</evidence>
<evidence type="ECO:0000256" key="1">
    <source>
        <dbReference type="ARBA" id="ARBA00004141"/>
    </source>
</evidence>
<feature type="transmembrane region" description="Helical" evidence="5">
    <location>
        <begin position="57"/>
        <end position="77"/>
    </location>
</feature>
<evidence type="ECO:0000259" key="6">
    <source>
        <dbReference type="PROSITE" id="PS50850"/>
    </source>
</evidence>
<dbReference type="Proteomes" id="UP000886998">
    <property type="component" value="Unassembled WGS sequence"/>
</dbReference>
<comment type="subcellular location">
    <subcellularLocation>
        <location evidence="1">Membrane</location>
        <topology evidence="1">Multi-pass membrane protein</topology>
    </subcellularLocation>
</comment>
<evidence type="ECO:0000313" key="8">
    <source>
        <dbReference type="Proteomes" id="UP000886998"/>
    </source>
</evidence>
<dbReference type="PANTHER" id="PTHR11662:SF399">
    <property type="entry name" value="FI19708P1-RELATED"/>
    <property type="match status" value="1"/>
</dbReference>
<keyword evidence="4 5" id="KW-0472">Membrane</keyword>
<dbReference type="InterPro" id="IPR050382">
    <property type="entry name" value="MFS_Na/Anion_cotransporter"/>
</dbReference>
<organism evidence="7 8">
    <name type="scientific">Trichonephila inaurata madagascariensis</name>
    <dbReference type="NCBI Taxonomy" id="2747483"/>
    <lineage>
        <taxon>Eukaryota</taxon>
        <taxon>Metazoa</taxon>
        <taxon>Ecdysozoa</taxon>
        <taxon>Arthropoda</taxon>
        <taxon>Chelicerata</taxon>
        <taxon>Arachnida</taxon>
        <taxon>Araneae</taxon>
        <taxon>Araneomorphae</taxon>
        <taxon>Entelegynae</taxon>
        <taxon>Araneoidea</taxon>
        <taxon>Nephilidae</taxon>
        <taxon>Trichonephila</taxon>
        <taxon>Trichonephila inaurata</taxon>
    </lineage>
</organism>
<keyword evidence="8" id="KW-1185">Reference proteome</keyword>
<name>A0A8X6WMM1_9ARAC</name>
<dbReference type="InterPro" id="IPR011701">
    <property type="entry name" value="MFS"/>
</dbReference>
<accession>A0A8X6WMM1</accession>
<evidence type="ECO:0000256" key="2">
    <source>
        <dbReference type="ARBA" id="ARBA00022692"/>
    </source>
</evidence>
<feature type="domain" description="Major facilitator superfamily (MFS) profile" evidence="6">
    <location>
        <begin position="1"/>
        <end position="156"/>
    </location>
</feature>
<dbReference type="EMBL" id="BMAV01000196">
    <property type="protein sequence ID" value="GFY37242.1"/>
    <property type="molecule type" value="Genomic_DNA"/>
</dbReference>
<reference evidence="7" key="1">
    <citation type="submission" date="2020-08" db="EMBL/GenBank/DDBJ databases">
        <title>Multicomponent nature underlies the extraordinary mechanical properties of spider dragline silk.</title>
        <authorList>
            <person name="Kono N."/>
            <person name="Nakamura H."/>
            <person name="Mori M."/>
            <person name="Yoshida Y."/>
            <person name="Ohtoshi R."/>
            <person name="Malay A.D."/>
            <person name="Moran D.A.P."/>
            <person name="Tomita M."/>
            <person name="Numata K."/>
            <person name="Arakawa K."/>
        </authorList>
    </citation>
    <scope>NUCLEOTIDE SEQUENCE</scope>
</reference>
<proteinExistence type="predicted"/>
<dbReference type="AlphaFoldDB" id="A0A8X6WMM1"/>
<dbReference type="InterPro" id="IPR020846">
    <property type="entry name" value="MFS_dom"/>
</dbReference>
<dbReference type="GO" id="GO:0006820">
    <property type="term" value="P:monoatomic anion transport"/>
    <property type="evidence" value="ECO:0007669"/>
    <property type="project" value="TreeGrafter"/>
</dbReference>
<dbReference type="GO" id="GO:0022857">
    <property type="term" value="F:transmembrane transporter activity"/>
    <property type="evidence" value="ECO:0007669"/>
    <property type="project" value="InterPro"/>
</dbReference>
<dbReference type="GO" id="GO:0016020">
    <property type="term" value="C:membrane"/>
    <property type="evidence" value="ECO:0007669"/>
    <property type="project" value="UniProtKB-SubCell"/>
</dbReference>
<dbReference type="Pfam" id="PF07690">
    <property type="entry name" value="MFS_1"/>
    <property type="match status" value="1"/>
</dbReference>
<dbReference type="PROSITE" id="PS50850">
    <property type="entry name" value="MFS"/>
    <property type="match status" value="1"/>
</dbReference>
<dbReference type="PANTHER" id="PTHR11662">
    <property type="entry name" value="SOLUTE CARRIER FAMILY 17"/>
    <property type="match status" value="1"/>
</dbReference>
<sequence length="156" mass="17665">GVGLPVMSYMIGQWAPDSEKGIINTLVHAGINIGTIVAMPLVGFLCETDLFEGWPSAFYVSGMIGCVWFILWCILVTDSPQNHPFISNKEQKYISSNQKMNLNKKVPPLPWKRILTSVPFWAVVICKTCQDWSFYTIMTDLPTYFSTILHFPIEEV</sequence>
<dbReference type="Gene3D" id="1.20.1250.20">
    <property type="entry name" value="MFS general substrate transporter like domains"/>
    <property type="match status" value="1"/>
</dbReference>
<keyword evidence="3 5" id="KW-1133">Transmembrane helix</keyword>
<protein>
    <recommendedName>
        <fullName evidence="6">Major facilitator superfamily (MFS) profile domain-containing protein</fullName>
    </recommendedName>
</protein>